<evidence type="ECO:0000313" key="8">
    <source>
        <dbReference type="Proteomes" id="UP000297535"/>
    </source>
</evidence>
<dbReference type="NCBIfam" id="NF003776">
    <property type="entry name" value="PRK05368.1-3"/>
    <property type="match status" value="1"/>
</dbReference>
<protein>
    <recommendedName>
        <fullName evidence="4">Homoserine O-succinyltransferase</fullName>
        <shortName evidence="4">HST</shortName>
        <ecNumber evidence="4">2.3.1.46</ecNumber>
    </recommendedName>
    <alternativeName>
        <fullName evidence="4">Homoserine transsuccinylase</fullName>
        <shortName evidence="4">HTS</shortName>
    </alternativeName>
</protein>
<dbReference type="Proteomes" id="UP000297535">
    <property type="component" value="Unassembled WGS sequence"/>
</dbReference>
<keyword evidence="8" id="KW-1185">Reference proteome</keyword>
<dbReference type="UniPathway" id="UPA00051">
    <property type="reaction ID" value="UER00075"/>
</dbReference>
<dbReference type="AlphaFoldDB" id="A0A4Z0NQX3"/>
<comment type="caution">
    <text evidence="4">Lacks conserved residue(s) required for the propagation of feature annotation.</text>
</comment>
<feature type="binding site" evidence="4">
    <location>
        <position position="188"/>
    </location>
    <ligand>
        <name>substrate</name>
    </ligand>
</feature>
<organism evidence="7 8">
    <name type="scientific">Methylobacterium nonmethylotrophicum</name>
    <dbReference type="NCBI Taxonomy" id="1141884"/>
    <lineage>
        <taxon>Bacteria</taxon>
        <taxon>Pseudomonadati</taxon>
        <taxon>Pseudomonadota</taxon>
        <taxon>Alphaproteobacteria</taxon>
        <taxon>Hyphomicrobiales</taxon>
        <taxon>Methylobacteriaceae</taxon>
        <taxon>Methylobacterium</taxon>
    </lineage>
</organism>
<feature type="site" description="Important for substrate specificity" evidence="4">
    <location>
        <position position="188"/>
    </location>
</feature>
<feature type="site" description="Important for acyl-CoA specificity" evidence="4">
    <location>
        <position position="106"/>
    </location>
</feature>
<dbReference type="HAMAP" id="MF_00295">
    <property type="entry name" value="MetA_acyltransf"/>
    <property type="match status" value="1"/>
</dbReference>
<feature type="region of interest" description="Disordered" evidence="6">
    <location>
        <begin position="1"/>
        <end position="26"/>
    </location>
</feature>
<dbReference type="PIRSF" id="PIRSF000450">
    <property type="entry name" value="H_ser_succinyltr"/>
    <property type="match status" value="1"/>
</dbReference>
<keyword evidence="4" id="KW-0486">Methionine biosynthesis</keyword>
<name>A0A4Z0NQX3_9HYPH</name>
<dbReference type="Pfam" id="PF04204">
    <property type="entry name" value="HTS"/>
    <property type="match status" value="1"/>
</dbReference>
<comment type="caution">
    <text evidence="7">The sequence shown here is derived from an EMBL/GenBank/DDBJ whole genome shotgun (WGS) entry which is preliminary data.</text>
</comment>
<dbReference type="EMBL" id="SRLB01000008">
    <property type="protein sequence ID" value="TGD99414.1"/>
    <property type="molecule type" value="Genomic_DNA"/>
</dbReference>
<comment type="subcellular location">
    <subcellularLocation>
        <location evidence="4">Cytoplasm</location>
    </subcellularLocation>
</comment>
<evidence type="ECO:0000256" key="1">
    <source>
        <dbReference type="ARBA" id="ARBA00022605"/>
    </source>
</evidence>
<dbReference type="RefSeq" id="WP_135415046.1">
    <property type="nucleotide sequence ID" value="NZ_SRLB01000008.1"/>
</dbReference>
<keyword evidence="1 4" id="KW-0028">Amino-acid biosynthesis</keyword>
<dbReference type="Gene3D" id="3.40.50.880">
    <property type="match status" value="1"/>
</dbReference>
<gene>
    <name evidence="4" type="primary">metAS</name>
    <name evidence="7" type="ORF">EU555_12975</name>
</gene>
<dbReference type="GO" id="GO:0005737">
    <property type="term" value="C:cytoplasm"/>
    <property type="evidence" value="ECO:0007669"/>
    <property type="project" value="UniProtKB-SubCell"/>
</dbReference>
<dbReference type="PANTHER" id="PTHR20919:SF0">
    <property type="entry name" value="HOMOSERINE O-SUCCINYLTRANSFERASE"/>
    <property type="match status" value="1"/>
</dbReference>
<keyword evidence="3 4" id="KW-0012">Acyltransferase</keyword>
<evidence type="ECO:0000256" key="4">
    <source>
        <dbReference type="HAMAP-Rule" id="MF_00295"/>
    </source>
</evidence>
<dbReference type="SUPFAM" id="SSF52317">
    <property type="entry name" value="Class I glutamine amidotransferase-like"/>
    <property type="match status" value="1"/>
</dbReference>
<keyword evidence="4" id="KW-0963">Cytoplasm</keyword>
<evidence type="ECO:0000256" key="2">
    <source>
        <dbReference type="ARBA" id="ARBA00022679"/>
    </source>
</evidence>
<accession>A0A4Z0NQX3</accession>
<comment type="function">
    <text evidence="4">Transfers a succinyl group from succinyl-CoA to L-homoserine, forming succinyl-L-homoserine.</text>
</comment>
<feature type="active site" description="Acyl-thioester intermediate" evidence="4 5">
    <location>
        <position position="139"/>
    </location>
</feature>
<evidence type="ECO:0000313" key="7">
    <source>
        <dbReference type="EMBL" id="TGD99414.1"/>
    </source>
</evidence>
<feature type="active site" evidence="4">
    <location>
        <position position="233"/>
    </location>
</feature>
<dbReference type="PANTHER" id="PTHR20919">
    <property type="entry name" value="HOMOSERINE O-SUCCINYLTRANSFERASE"/>
    <property type="match status" value="1"/>
</dbReference>
<comment type="catalytic activity">
    <reaction evidence="4">
        <text>L-homoserine + succinyl-CoA = O-succinyl-L-homoserine + CoA</text>
        <dbReference type="Rhea" id="RHEA:22008"/>
        <dbReference type="ChEBI" id="CHEBI:57287"/>
        <dbReference type="ChEBI" id="CHEBI:57292"/>
        <dbReference type="ChEBI" id="CHEBI:57476"/>
        <dbReference type="ChEBI" id="CHEBI:57661"/>
        <dbReference type="EC" id="2.3.1.46"/>
    </reaction>
</comment>
<feature type="active site" description="Proton acceptor" evidence="4">
    <location>
        <position position="231"/>
    </location>
</feature>
<evidence type="ECO:0000256" key="3">
    <source>
        <dbReference type="ARBA" id="ARBA00023315"/>
    </source>
</evidence>
<dbReference type="OrthoDB" id="9772423at2"/>
<evidence type="ECO:0000256" key="5">
    <source>
        <dbReference type="PIRSR" id="PIRSR000450-1"/>
    </source>
</evidence>
<sequence length="333" mass="36295">MLEHGPSPHMSALEMPGWSVVPRPPSREDAAPPLRVGLLNNMPDAAFIRTEAQFRQLLGPDAALARFAFLATPRAPAVAARIAAHYAPHEALAEAGLDALVVTGCEPRQARLEDEPFFAPLAAVIDWAAESTVSTLFSCLASHAAVLHRDGIRRQPLTRKHSGVFACDRTAPHPLLAGEPDTVPVPHSRWNDLAEDDLTACGYTVLRRSAEVGVDLFVREGRSLLVFLQGHPEYEPDSLAREYRRDLGRFLDGTAATCPGLPRHYYTAAGEARLADFAAKARSWREFAQVCGVPGLDAAPLRPAAWQPAARRLFANWLACVADRRCLARQAAR</sequence>
<feature type="binding site" evidence="4">
    <location>
        <position position="245"/>
    </location>
    <ligand>
        <name>substrate</name>
    </ligand>
</feature>
<feature type="site" description="Important for acyl-CoA specificity" evidence="4">
    <location>
        <position position="140"/>
    </location>
</feature>
<comment type="similarity">
    <text evidence="4">Belongs to the MetA family.</text>
</comment>
<feature type="binding site" evidence="4">
    <location>
        <position position="160"/>
    </location>
    <ligand>
        <name>substrate</name>
    </ligand>
</feature>
<dbReference type="GO" id="GO:0008899">
    <property type="term" value="F:homoserine O-succinyltransferase activity"/>
    <property type="evidence" value="ECO:0007669"/>
    <property type="project" value="UniProtKB-EC"/>
</dbReference>
<dbReference type="InterPro" id="IPR033752">
    <property type="entry name" value="MetA_family"/>
</dbReference>
<dbReference type="GO" id="GO:0004414">
    <property type="term" value="F:homoserine O-acetyltransferase activity"/>
    <property type="evidence" value="ECO:0007669"/>
    <property type="project" value="UniProtKB-UniRule"/>
</dbReference>
<proteinExistence type="inferred from homology"/>
<keyword evidence="2 4" id="KW-0808">Transferase</keyword>
<evidence type="ECO:0000256" key="6">
    <source>
        <dbReference type="SAM" id="MobiDB-lite"/>
    </source>
</evidence>
<reference evidence="7 8" key="1">
    <citation type="submission" date="2019-04" db="EMBL/GenBank/DDBJ databases">
        <authorList>
            <person name="Feng G."/>
            <person name="Zhu H."/>
        </authorList>
    </citation>
    <scope>NUCLEOTIDE SEQUENCE [LARGE SCALE GENOMIC DNA]</scope>
    <source>
        <strain evidence="7 8">6HR-1</strain>
    </source>
</reference>
<comment type="pathway">
    <text evidence="4">Amino-acid biosynthesis; L-methionine biosynthesis via de novo pathway; O-succinyl-L-homoserine from L-homoserine: step 1/1.</text>
</comment>
<dbReference type="EC" id="2.3.1.46" evidence="4"/>
<dbReference type="InterPro" id="IPR029062">
    <property type="entry name" value="Class_I_gatase-like"/>
</dbReference>
<dbReference type="GO" id="GO:0009086">
    <property type="term" value="P:methionine biosynthetic process"/>
    <property type="evidence" value="ECO:0007669"/>
    <property type="project" value="UniProtKB-UniRule"/>
</dbReference>